<dbReference type="EMBL" id="CAUWAG010000020">
    <property type="protein sequence ID" value="CAJ2513347.1"/>
    <property type="molecule type" value="Genomic_DNA"/>
</dbReference>
<keyword evidence="3" id="KW-1185">Reference proteome</keyword>
<dbReference type="Proteomes" id="UP001295740">
    <property type="component" value="Unassembled WGS sequence"/>
</dbReference>
<protein>
    <submittedName>
        <fullName evidence="2">Uu.00g014660.m01.CDS01</fullName>
    </submittedName>
</protein>
<dbReference type="Gene3D" id="3.10.450.50">
    <property type="match status" value="1"/>
</dbReference>
<feature type="region of interest" description="Disordered" evidence="1">
    <location>
        <begin position="229"/>
        <end position="413"/>
    </location>
</feature>
<comment type="caution">
    <text evidence="2">The sequence shown here is derived from an EMBL/GenBank/DDBJ whole genome shotgun (WGS) entry which is preliminary data.</text>
</comment>
<feature type="compositionally biased region" description="Basic residues" evidence="1">
    <location>
        <begin position="345"/>
        <end position="355"/>
    </location>
</feature>
<dbReference type="SUPFAM" id="SSF54427">
    <property type="entry name" value="NTF2-like"/>
    <property type="match status" value="1"/>
</dbReference>
<feature type="region of interest" description="Disordered" evidence="1">
    <location>
        <begin position="489"/>
        <end position="570"/>
    </location>
</feature>
<dbReference type="AlphaFoldDB" id="A0AAI8VYE9"/>
<feature type="compositionally biased region" description="Polar residues" evidence="1">
    <location>
        <begin position="322"/>
        <end position="333"/>
    </location>
</feature>
<name>A0AAI8VYE9_9PEZI</name>
<accession>A0AAI8VYE9</accession>
<sequence>MALATAYKQFLAAPDASLLAENSTLHYITTTTSFKGPADIINHVNASRKHLKVKKEDFLSAIEAQHTIAVEVDTTLEFVAGGGPYLPALDDNFLADRTVYIPIMHLVYFDGHGKILQIRRSWDQGALLKQLDIIGKTGRNWPIRDSTEQIRMIQNCVKTSDGARPAQGTTHATDMATRPRDNSTNIMRDPHASLSLFAPRDDADQSIAAVISPRGGTRPRQRDFAEILGDEPVEAPVSSPSAGRQRSESPSKTIAPKAGGSKKFQPSRLFDTDQVDQVDESPYSPGNVKSPESHYRTNPKKYKHFEFADGSDAQDAPRPGNATPQKTKHSSQWDFEDFVTPAKLNRSKSVHHRNDRHWGTEGDEGQEEPAHKPAQAKARRDAETHFDFLDDGTPKGNPRAARPRGATHNTGLGLYQNNLYDEDERDEVPAAEARALGAITNTNLKDRGRDFNSHWGMTDDPSATKPQRKAPVGNEHKKAVKMMDANWSSYEHSPVHKENKPTASKNGSGMGPDRGISIAGDGMGGGKGSNRDWLFGAGDDDDDHSSQSTKAVPGRKQGAAAKSGGFNWDF</sequence>
<feature type="region of interest" description="Disordered" evidence="1">
    <location>
        <begin position="160"/>
        <end position="188"/>
    </location>
</feature>
<feature type="compositionally biased region" description="Basic and acidic residues" evidence="1">
    <location>
        <begin position="378"/>
        <end position="388"/>
    </location>
</feature>
<feature type="region of interest" description="Disordered" evidence="1">
    <location>
        <begin position="454"/>
        <end position="476"/>
    </location>
</feature>
<dbReference type="InterPro" id="IPR032710">
    <property type="entry name" value="NTF2-like_dom_sf"/>
</dbReference>
<proteinExistence type="predicted"/>
<reference evidence="2" key="1">
    <citation type="submission" date="2023-10" db="EMBL/GenBank/DDBJ databases">
        <authorList>
            <person name="Hackl T."/>
        </authorList>
    </citation>
    <scope>NUCLEOTIDE SEQUENCE</scope>
</reference>
<organism evidence="2 3">
    <name type="scientific">Anthostomella pinea</name>
    <dbReference type="NCBI Taxonomy" id="933095"/>
    <lineage>
        <taxon>Eukaryota</taxon>
        <taxon>Fungi</taxon>
        <taxon>Dikarya</taxon>
        <taxon>Ascomycota</taxon>
        <taxon>Pezizomycotina</taxon>
        <taxon>Sordariomycetes</taxon>
        <taxon>Xylariomycetidae</taxon>
        <taxon>Xylariales</taxon>
        <taxon>Xylariaceae</taxon>
        <taxon>Anthostomella</taxon>
    </lineage>
</organism>
<feature type="compositionally biased region" description="Polar residues" evidence="1">
    <location>
        <begin position="238"/>
        <end position="252"/>
    </location>
</feature>
<evidence type="ECO:0000313" key="3">
    <source>
        <dbReference type="Proteomes" id="UP001295740"/>
    </source>
</evidence>
<evidence type="ECO:0000256" key="1">
    <source>
        <dbReference type="SAM" id="MobiDB-lite"/>
    </source>
</evidence>
<gene>
    <name evidence="2" type="ORF">KHLLAP_LOCUS13815</name>
</gene>
<evidence type="ECO:0000313" key="2">
    <source>
        <dbReference type="EMBL" id="CAJ2513347.1"/>
    </source>
</evidence>